<dbReference type="SUPFAM" id="SSF111038">
    <property type="entry name" value="YjbQ-like"/>
    <property type="match status" value="1"/>
</dbReference>
<accession>A0A2D0N182</accession>
<dbReference type="InterPro" id="IPR035917">
    <property type="entry name" value="YjbQ-like_sf"/>
</dbReference>
<proteinExistence type="inferred from homology"/>
<dbReference type="RefSeq" id="WP_099154302.1">
    <property type="nucleotide sequence ID" value="NZ_PDUD01000042.1"/>
</dbReference>
<dbReference type="Proteomes" id="UP000223913">
    <property type="component" value="Unassembled WGS sequence"/>
</dbReference>
<dbReference type="AlphaFoldDB" id="A0A2D0N182"/>
<dbReference type="EMBL" id="PDUD01000042">
    <property type="protein sequence ID" value="PHN02274.1"/>
    <property type="molecule type" value="Genomic_DNA"/>
</dbReference>
<protein>
    <submittedName>
        <fullName evidence="2">Secondary thiamine-phosphate synthase</fullName>
    </submittedName>
</protein>
<dbReference type="PANTHER" id="PTHR30615">
    <property type="entry name" value="UNCHARACTERIZED PROTEIN YJBQ-RELATED"/>
    <property type="match status" value="1"/>
</dbReference>
<sequence>MVLQKSFALSAYRRGYHLITREVLSQLPDLPATGMLNLFIKHTSAALCVNENADPSVRDDFESIFNHIVPEDLPFLTHTLEGPDDMPAHIKAAMIGSSVTIPITQGRLNLGTWQGIYLCEFRNRASGRHLVATVYG</sequence>
<comment type="caution">
    <text evidence="2">The sequence shown here is derived from an EMBL/GenBank/DDBJ whole genome shotgun (WGS) entry which is preliminary data.</text>
</comment>
<keyword evidence="3" id="KW-1185">Reference proteome</keyword>
<organism evidence="2 3">
    <name type="scientific">Flavilitoribacter nigricans (strain ATCC 23147 / DSM 23189 / NBRC 102662 / NCIMB 1420 / SS-2)</name>
    <name type="common">Lewinella nigricans</name>
    <dbReference type="NCBI Taxonomy" id="1122177"/>
    <lineage>
        <taxon>Bacteria</taxon>
        <taxon>Pseudomonadati</taxon>
        <taxon>Bacteroidota</taxon>
        <taxon>Saprospiria</taxon>
        <taxon>Saprospirales</taxon>
        <taxon>Lewinellaceae</taxon>
        <taxon>Flavilitoribacter</taxon>
    </lineage>
</organism>
<reference evidence="2 3" key="1">
    <citation type="submission" date="2017-10" db="EMBL/GenBank/DDBJ databases">
        <title>The draft genome sequence of Lewinella nigricans NBRC 102662.</title>
        <authorList>
            <person name="Wang K."/>
        </authorList>
    </citation>
    <scope>NUCLEOTIDE SEQUENCE [LARGE SCALE GENOMIC DNA]</scope>
    <source>
        <strain evidence="2 3">NBRC 102662</strain>
    </source>
</reference>
<dbReference type="PIRSF" id="PIRSF004681">
    <property type="entry name" value="UCP004681"/>
    <property type="match status" value="1"/>
</dbReference>
<dbReference type="InterPro" id="IPR001602">
    <property type="entry name" value="UPF0047_YjbQ-like"/>
</dbReference>
<dbReference type="PROSITE" id="PS01314">
    <property type="entry name" value="UPF0047"/>
    <property type="match status" value="1"/>
</dbReference>
<evidence type="ECO:0000256" key="1">
    <source>
        <dbReference type="ARBA" id="ARBA00005534"/>
    </source>
</evidence>
<dbReference type="PANTHER" id="PTHR30615:SF8">
    <property type="entry name" value="UPF0047 PROTEIN C4A8.02C"/>
    <property type="match status" value="1"/>
</dbReference>
<comment type="similarity">
    <text evidence="1">Belongs to the UPF0047 family.</text>
</comment>
<evidence type="ECO:0000313" key="2">
    <source>
        <dbReference type="EMBL" id="PHN02274.1"/>
    </source>
</evidence>
<dbReference type="NCBIfam" id="TIGR00149">
    <property type="entry name" value="TIGR00149_YjbQ"/>
    <property type="match status" value="1"/>
</dbReference>
<dbReference type="Gene3D" id="2.60.120.460">
    <property type="entry name" value="YjbQ-like"/>
    <property type="match status" value="1"/>
</dbReference>
<dbReference type="OrthoDB" id="9801725at2"/>
<dbReference type="Pfam" id="PF01894">
    <property type="entry name" value="YjbQ"/>
    <property type="match status" value="1"/>
</dbReference>
<evidence type="ECO:0000313" key="3">
    <source>
        <dbReference type="Proteomes" id="UP000223913"/>
    </source>
</evidence>
<name>A0A2D0N182_FLAN2</name>
<gene>
    <name evidence="2" type="ORF">CRP01_32770</name>
</gene>